<evidence type="ECO:0000313" key="2">
    <source>
        <dbReference type="EMBL" id="GKU99854.1"/>
    </source>
</evidence>
<evidence type="ECO:0000256" key="1">
    <source>
        <dbReference type="SAM" id="Phobius"/>
    </source>
</evidence>
<evidence type="ECO:0008006" key="4">
    <source>
        <dbReference type="Google" id="ProtNLM"/>
    </source>
</evidence>
<evidence type="ECO:0000313" key="3">
    <source>
        <dbReference type="Proteomes" id="UP001054252"/>
    </source>
</evidence>
<keyword evidence="1" id="KW-0812">Transmembrane</keyword>
<reference evidence="2 3" key="1">
    <citation type="journal article" date="2021" name="Commun. Biol.">
        <title>The genome of Shorea leprosula (Dipterocarpaceae) highlights the ecological relevance of drought in aseasonal tropical rainforests.</title>
        <authorList>
            <person name="Ng K.K.S."/>
            <person name="Kobayashi M.J."/>
            <person name="Fawcett J.A."/>
            <person name="Hatakeyama M."/>
            <person name="Paape T."/>
            <person name="Ng C.H."/>
            <person name="Ang C.C."/>
            <person name="Tnah L.H."/>
            <person name="Lee C.T."/>
            <person name="Nishiyama T."/>
            <person name="Sese J."/>
            <person name="O'Brien M.J."/>
            <person name="Copetti D."/>
            <person name="Mohd Noor M.I."/>
            <person name="Ong R.C."/>
            <person name="Putra M."/>
            <person name="Sireger I.Z."/>
            <person name="Indrioko S."/>
            <person name="Kosugi Y."/>
            <person name="Izuno A."/>
            <person name="Isagi Y."/>
            <person name="Lee S.L."/>
            <person name="Shimizu K.K."/>
        </authorList>
    </citation>
    <scope>NUCLEOTIDE SEQUENCE [LARGE SCALE GENOMIC DNA]</scope>
    <source>
        <strain evidence="2">214</strain>
    </source>
</reference>
<accession>A0AAV5IMZ3</accession>
<proteinExistence type="predicted"/>
<keyword evidence="3" id="KW-1185">Reference proteome</keyword>
<gene>
    <name evidence="2" type="ORF">SLEP1_g12637</name>
</gene>
<keyword evidence="1" id="KW-0472">Membrane</keyword>
<sequence length="143" mass="15692">MTSFLFLFLSFFSSQPCLILLFFFFLPAAATRKKKKGNPTAMLEEIGRELDFSLLFLSKNLIWNPEISPPARSFRICAVLPPMSAGCSCLWGVICSGFGSVSFSPALAAGLLPNLHPDSAACKFWFPIVLSVSTEIECLVLCE</sequence>
<comment type="caution">
    <text evidence="2">The sequence shown here is derived from an EMBL/GenBank/DDBJ whole genome shotgun (WGS) entry which is preliminary data.</text>
</comment>
<keyword evidence="1" id="KW-1133">Transmembrane helix</keyword>
<protein>
    <recommendedName>
        <fullName evidence="4">Secreted protein</fullName>
    </recommendedName>
</protein>
<dbReference type="AlphaFoldDB" id="A0AAV5IMZ3"/>
<organism evidence="2 3">
    <name type="scientific">Rubroshorea leprosula</name>
    <dbReference type="NCBI Taxonomy" id="152421"/>
    <lineage>
        <taxon>Eukaryota</taxon>
        <taxon>Viridiplantae</taxon>
        <taxon>Streptophyta</taxon>
        <taxon>Embryophyta</taxon>
        <taxon>Tracheophyta</taxon>
        <taxon>Spermatophyta</taxon>
        <taxon>Magnoliopsida</taxon>
        <taxon>eudicotyledons</taxon>
        <taxon>Gunneridae</taxon>
        <taxon>Pentapetalae</taxon>
        <taxon>rosids</taxon>
        <taxon>malvids</taxon>
        <taxon>Malvales</taxon>
        <taxon>Dipterocarpaceae</taxon>
        <taxon>Rubroshorea</taxon>
    </lineage>
</organism>
<feature type="transmembrane region" description="Helical" evidence="1">
    <location>
        <begin position="6"/>
        <end position="26"/>
    </location>
</feature>
<name>A0AAV5IMZ3_9ROSI</name>
<dbReference type="Proteomes" id="UP001054252">
    <property type="component" value="Unassembled WGS sequence"/>
</dbReference>
<dbReference type="EMBL" id="BPVZ01000014">
    <property type="protein sequence ID" value="GKU99854.1"/>
    <property type="molecule type" value="Genomic_DNA"/>
</dbReference>